<evidence type="ECO:0000256" key="17">
    <source>
        <dbReference type="ARBA" id="ARBA00044880"/>
    </source>
</evidence>
<evidence type="ECO:0000256" key="8">
    <source>
        <dbReference type="ARBA" id="ARBA00022563"/>
    </source>
</evidence>
<dbReference type="Proteomes" id="UP000005741">
    <property type="component" value="Chromosome"/>
</dbReference>
<accession>H1YXH6</accession>
<evidence type="ECO:0000256" key="7">
    <source>
        <dbReference type="ARBA" id="ARBA00022475"/>
    </source>
</evidence>
<dbReference type="GO" id="GO:0006730">
    <property type="term" value="P:one-carbon metabolic process"/>
    <property type="evidence" value="ECO:0007669"/>
    <property type="project" value="UniProtKB-UniRule"/>
</dbReference>
<keyword evidence="14 19" id="KW-0484">Methanogenesis</keyword>
<keyword evidence="12 19" id="KW-1278">Translocase</keyword>
<dbReference type="PIRSF" id="PIRSF006530">
    <property type="entry name" value="MtrC"/>
    <property type="match status" value="1"/>
</dbReference>
<comment type="catalytic activity">
    <reaction evidence="17 19">
        <text>5-methyl-5,6,7,8-tetrahydromethanopterin + coenzyme M + 2 Na(+)(in) = 5,6,7,8-tetrahydromethanopterin + methyl-coenzyme M + 2 Na(+)(out)</text>
        <dbReference type="Rhea" id="RHEA:53492"/>
        <dbReference type="ChEBI" id="CHEBI:29101"/>
        <dbReference type="ChEBI" id="CHEBI:58103"/>
        <dbReference type="ChEBI" id="CHEBI:58116"/>
        <dbReference type="ChEBI" id="CHEBI:58286"/>
        <dbReference type="ChEBI" id="CHEBI:58319"/>
        <dbReference type="EC" id="7.2.1.4"/>
    </reaction>
</comment>
<dbReference type="InParanoid" id="H1YXH6"/>
<keyword evidence="9 19" id="KW-0489">Methyltransferase</keyword>
<keyword evidence="10 19" id="KW-0808">Transferase</keyword>
<dbReference type="HAMAP" id="MF_01096">
    <property type="entry name" value="MtrC"/>
    <property type="match status" value="1"/>
</dbReference>
<dbReference type="GO" id="GO:0032259">
    <property type="term" value="P:methylation"/>
    <property type="evidence" value="ECO:0007669"/>
    <property type="project" value="UniProtKB-KW"/>
</dbReference>
<dbReference type="STRING" id="937775.Metlim_2879"/>
<keyword evidence="13 19" id="KW-1133">Transmembrane helix</keyword>
<proteinExistence type="inferred from homology"/>
<keyword evidence="8 19" id="KW-0554">One-carbon metabolism</keyword>
<protein>
    <recommendedName>
        <fullName evidence="6 19">Tetrahydromethanopterin S-methyltransferase subunit C</fullName>
        <ecNumber evidence="18 19">7.2.1.4</ecNumber>
    </recommendedName>
    <alternativeName>
        <fullName evidence="16 19">N5-methyltetrahydromethanopterin--coenzyme M methyltransferase subunit C</fullName>
    </alternativeName>
</protein>
<evidence type="ECO:0000256" key="19">
    <source>
        <dbReference type="HAMAP-Rule" id="MF_01096"/>
    </source>
</evidence>
<evidence type="ECO:0000256" key="9">
    <source>
        <dbReference type="ARBA" id="ARBA00022603"/>
    </source>
</evidence>
<feature type="transmembrane region" description="Helical" evidence="19">
    <location>
        <begin position="138"/>
        <end position="165"/>
    </location>
</feature>
<evidence type="ECO:0000256" key="6">
    <source>
        <dbReference type="ARBA" id="ARBA00015131"/>
    </source>
</evidence>
<keyword evidence="15 19" id="KW-0472">Membrane</keyword>
<dbReference type="GO" id="GO:0005886">
    <property type="term" value="C:plasma membrane"/>
    <property type="evidence" value="ECO:0007669"/>
    <property type="project" value="UniProtKB-SubCell"/>
</dbReference>
<dbReference type="OrthoDB" id="60591at2157"/>
<feature type="transmembrane region" description="Helical" evidence="19">
    <location>
        <begin position="42"/>
        <end position="58"/>
    </location>
</feature>
<feature type="transmembrane region" description="Helical" evidence="19">
    <location>
        <begin position="185"/>
        <end position="208"/>
    </location>
</feature>
<dbReference type="GO" id="GO:0030269">
    <property type="term" value="F:tetrahydromethanopterin S-methyltransferase activity"/>
    <property type="evidence" value="ECO:0007669"/>
    <property type="project" value="UniProtKB-UniRule"/>
</dbReference>
<comment type="function">
    <text evidence="1 19">Part of a complex that catalyzes the formation of methyl-coenzyme M and tetrahydromethanopterin from coenzyme M and methyl-tetrahydromethanopterin. This is an energy-conserving, sodium-ion translocating step.</text>
</comment>
<dbReference type="NCBIfam" id="TIGR01148">
    <property type="entry name" value="mtrC"/>
    <property type="match status" value="1"/>
</dbReference>
<feature type="transmembrane region" description="Helical" evidence="19">
    <location>
        <begin position="105"/>
        <end position="126"/>
    </location>
</feature>
<keyword evidence="11 19" id="KW-0812">Transmembrane</keyword>
<evidence type="ECO:0000256" key="5">
    <source>
        <dbReference type="ARBA" id="ARBA00011616"/>
    </source>
</evidence>
<evidence type="ECO:0000256" key="14">
    <source>
        <dbReference type="ARBA" id="ARBA00022994"/>
    </source>
</evidence>
<keyword evidence="7 19" id="KW-1003">Cell membrane</keyword>
<dbReference type="EC" id="7.2.1.4" evidence="18 19"/>
<reference evidence="20 21" key="1">
    <citation type="submission" date="2011-10" db="EMBL/GenBank/DDBJ databases">
        <title>The Improved High-Quality Draft genome of Methanoplanus limicola DSM 2279.</title>
        <authorList>
            <consortium name="US DOE Joint Genome Institute (JGI-PGF)"/>
            <person name="Lucas S."/>
            <person name="Copeland A."/>
            <person name="Lapidus A."/>
            <person name="Glavina del Rio T."/>
            <person name="Dalin E."/>
            <person name="Tice H."/>
            <person name="Bruce D."/>
            <person name="Goodwin L."/>
            <person name="Pitluck S."/>
            <person name="Peters L."/>
            <person name="Mikhailova N."/>
            <person name="Lu M."/>
            <person name="Kyrpides N."/>
            <person name="Mavromatis K."/>
            <person name="Ivanova N."/>
            <person name="Markowitz V."/>
            <person name="Cheng J.-F."/>
            <person name="Hugenholtz P."/>
            <person name="Woyke T."/>
            <person name="Wu D."/>
            <person name="Wirth R."/>
            <person name="Brambilla E.-M."/>
            <person name="Klenk H.-P."/>
            <person name="Eisen J.A."/>
        </authorList>
    </citation>
    <scope>NUCLEOTIDE SEQUENCE [LARGE SCALE GENOMIC DNA]</scope>
    <source>
        <strain evidence="20 21">DSM 2279</strain>
    </source>
</reference>
<evidence type="ECO:0000256" key="10">
    <source>
        <dbReference type="ARBA" id="ARBA00022679"/>
    </source>
</evidence>
<comment type="subcellular location">
    <subcellularLocation>
        <location evidence="2 19">Cell membrane</location>
        <topology evidence="2 19">Multi-pass membrane protein</topology>
    </subcellularLocation>
</comment>
<keyword evidence="21" id="KW-1185">Reference proteome</keyword>
<evidence type="ECO:0000256" key="2">
    <source>
        <dbReference type="ARBA" id="ARBA00004651"/>
    </source>
</evidence>
<dbReference type="GO" id="GO:0019386">
    <property type="term" value="P:methanogenesis, from carbon dioxide"/>
    <property type="evidence" value="ECO:0007669"/>
    <property type="project" value="UniProtKB-UniRule"/>
</dbReference>
<evidence type="ECO:0000256" key="4">
    <source>
        <dbReference type="ARBA" id="ARBA00007607"/>
    </source>
</evidence>
<comment type="subunit">
    <text evidence="5 19">The complex is composed of 8 subunits; MtrA, MtrB, MtrC, MtrD, MtrE, MtrF, MtrG and MtrH.</text>
</comment>
<name>H1YXH6_9EURY</name>
<evidence type="ECO:0000256" key="12">
    <source>
        <dbReference type="ARBA" id="ARBA00022967"/>
    </source>
</evidence>
<dbReference type="InterPro" id="IPR005865">
    <property type="entry name" value="THM_MeTrfase_su_C"/>
</dbReference>
<feature type="transmembrane region" description="Helical" evidence="19">
    <location>
        <begin position="229"/>
        <end position="262"/>
    </location>
</feature>
<comment type="similarity">
    <text evidence="4 19">Belongs to the MtrC family.</text>
</comment>
<evidence type="ECO:0000256" key="1">
    <source>
        <dbReference type="ARBA" id="ARBA00002533"/>
    </source>
</evidence>
<dbReference type="HOGENOM" id="CLU_092286_0_0_2"/>
<evidence type="ECO:0000313" key="21">
    <source>
        <dbReference type="Proteomes" id="UP000005741"/>
    </source>
</evidence>
<evidence type="ECO:0000256" key="11">
    <source>
        <dbReference type="ARBA" id="ARBA00022692"/>
    </source>
</evidence>
<sequence>MSVEITASEGGMPHNKVMMIGLVGAVVCLYLTYLNQMAGTEMFSFFGGIAAVLALWWGTDTIKHLCSYGLGTGVPSAGMIALGSGVIAMVLSTKLSAMGFVSSPLIIPVGCVIVAAILGAVLGYIANNIVNMNIPVMVVSLAELCIVGAITVLGLSAMAGGSFVFADLITGSKEFFGVAVPDYQASVIGGGVIAVIFMLGGIAVQHAFNACLGPNESQDRTLMLAAECGFLSMIAVSIMSFAFISMTAAVVSFIVSVIGWVYTYNQYLVLSKRDAFMWLDAQPIREKKEA</sequence>
<dbReference type="FunCoup" id="H1YXH6">
    <property type="interactions" value="61"/>
</dbReference>
<evidence type="ECO:0000313" key="20">
    <source>
        <dbReference type="EMBL" id="EHQ36913.1"/>
    </source>
</evidence>
<dbReference type="RefSeq" id="WP_004079632.1">
    <property type="nucleotide sequence ID" value="NZ_CM001436.1"/>
</dbReference>
<organism evidence="20 21">
    <name type="scientific">Methanoplanus limicola DSM 2279</name>
    <dbReference type="NCBI Taxonomy" id="937775"/>
    <lineage>
        <taxon>Archaea</taxon>
        <taxon>Methanobacteriati</taxon>
        <taxon>Methanobacteriota</taxon>
        <taxon>Stenosarchaea group</taxon>
        <taxon>Methanomicrobia</taxon>
        <taxon>Methanomicrobiales</taxon>
        <taxon>Methanomicrobiaceae</taxon>
        <taxon>Methanoplanus</taxon>
    </lineage>
</organism>
<comment type="pathway">
    <text evidence="3 19">One-carbon metabolism; methanogenesis from CO(2); methyl-coenzyme M from 5,10-methylene-5,6,7,8-tetrahydromethanopterin: step 2/2.</text>
</comment>
<feature type="transmembrane region" description="Helical" evidence="19">
    <location>
        <begin position="70"/>
        <end position="93"/>
    </location>
</feature>
<evidence type="ECO:0000256" key="18">
    <source>
        <dbReference type="ARBA" id="ARBA00044970"/>
    </source>
</evidence>
<evidence type="ECO:0000256" key="3">
    <source>
        <dbReference type="ARBA" id="ARBA00004839"/>
    </source>
</evidence>
<dbReference type="AlphaFoldDB" id="H1YXH6"/>
<feature type="transmembrane region" description="Helical" evidence="19">
    <location>
        <begin position="17"/>
        <end position="36"/>
    </location>
</feature>
<evidence type="ECO:0000256" key="16">
    <source>
        <dbReference type="ARBA" id="ARBA00029817"/>
    </source>
</evidence>
<dbReference type="Pfam" id="PF04211">
    <property type="entry name" value="MtrC"/>
    <property type="match status" value="1"/>
</dbReference>
<dbReference type="EMBL" id="CM001436">
    <property type="protein sequence ID" value="EHQ36913.1"/>
    <property type="molecule type" value="Genomic_DNA"/>
</dbReference>
<gene>
    <name evidence="19" type="primary">mtrC</name>
    <name evidence="20" type="ORF">Metlim_2879</name>
</gene>
<dbReference type="UniPathway" id="UPA00640">
    <property type="reaction ID" value="UER00698"/>
</dbReference>
<dbReference type="PATRIC" id="fig|937775.9.peg.3225"/>
<evidence type="ECO:0000256" key="15">
    <source>
        <dbReference type="ARBA" id="ARBA00023136"/>
    </source>
</evidence>
<evidence type="ECO:0000256" key="13">
    <source>
        <dbReference type="ARBA" id="ARBA00022989"/>
    </source>
</evidence>